<evidence type="ECO:0000313" key="3">
    <source>
        <dbReference type="EMBL" id="CAK0864148.1"/>
    </source>
</evidence>
<keyword evidence="2" id="KW-1133">Transmembrane helix</keyword>
<dbReference type="PANTHER" id="PTHR35170:SF1">
    <property type="entry name" value="PROTEIN DD3-3"/>
    <property type="match status" value="1"/>
</dbReference>
<name>A0ABN9UVJ6_9DINO</name>
<proteinExistence type="predicted"/>
<dbReference type="PANTHER" id="PTHR35170">
    <property type="entry name" value="PROTEIN DD3-3"/>
    <property type="match status" value="1"/>
</dbReference>
<keyword evidence="2" id="KW-0472">Membrane</keyword>
<dbReference type="EMBL" id="CAUYUJ010016335">
    <property type="protein sequence ID" value="CAK0864148.1"/>
    <property type="molecule type" value="Genomic_DNA"/>
</dbReference>
<organism evidence="3 4">
    <name type="scientific">Prorocentrum cordatum</name>
    <dbReference type="NCBI Taxonomy" id="2364126"/>
    <lineage>
        <taxon>Eukaryota</taxon>
        <taxon>Sar</taxon>
        <taxon>Alveolata</taxon>
        <taxon>Dinophyceae</taxon>
        <taxon>Prorocentrales</taxon>
        <taxon>Prorocentraceae</taxon>
        <taxon>Prorocentrum</taxon>
    </lineage>
</organism>
<keyword evidence="4" id="KW-1185">Reference proteome</keyword>
<feature type="transmembrane region" description="Helical" evidence="2">
    <location>
        <begin position="114"/>
        <end position="141"/>
    </location>
</feature>
<evidence type="ECO:0000313" key="4">
    <source>
        <dbReference type="Proteomes" id="UP001189429"/>
    </source>
</evidence>
<dbReference type="Proteomes" id="UP001189429">
    <property type="component" value="Unassembled WGS sequence"/>
</dbReference>
<sequence>MDKREQNIPITPQEGHTLFYNAADDPDDDGLANLRRMAYLNQNDIVTCNQNADPNEDQSETDCQQLNGASAYFDGGVIEMKQIGEHKVMSTRNNDFSNRSQKATIRVVPKSWKWWQILLVAAGSVLGAAVAAYLGAALYAYKNPRSWLFSPKYRPRVLRWVVKPQTLERLESVRKATPPEALVASGQVSVSAVAASSAAPASPAAGRNRIGVPEHPDGVGRPHQGLGPELGRLRPRLCRLR</sequence>
<evidence type="ECO:0000256" key="1">
    <source>
        <dbReference type="SAM" id="MobiDB-lite"/>
    </source>
</evidence>
<accession>A0ABN9UVJ6</accession>
<evidence type="ECO:0000256" key="2">
    <source>
        <dbReference type="SAM" id="Phobius"/>
    </source>
</evidence>
<feature type="region of interest" description="Disordered" evidence="1">
    <location>
        <begin position="202"/>
        <end position="230"/>
    </location>
</feature>
<gene>
    <name evidence="3" type="ORF">PCOR1329_LOCUS52102</name>
</gene>
<dbReference type="InterPro" id="IPR053320">
    <property type="entry name" value="Protein_DD3-3_O-glyco"/>
</dbReference>
<reference evidence="3" key="1">
    <citation type="submission" date="2023-10" db="EMBL/GenBank/DDBJ databases">
        <authorList>
            <person name="Chen Y."/>
            <person name="Shah S."/>
            <person name="Dougan E. K."/>
            <person name="Thang M."/>
            <person name="Chan C."/>
        </authorList>
    </citation>
    <scope>NUCLEOTIDE SEQUENCE [LARGE SCALE GENOMIC DNA]</scope>
</reference>
<comment type="caution">
    <text evidence="3">The sequence shown here is derived from an EMBL/GenBank/DDBJ whole genome shotgun (WGS) entry which is preliminary data.</text>
</comment>
<protein>
    <submittedName>
        <fullName evidence="3">Uncharacterized protein</fullName>
    </submittedName>
</protein>
<keyword evidence="2" id="KW-0812">Transmembrane</keyword>